<dbReference type="CDD" id="cd06339">
    <property type="entry name" value="PBP1_YraM_LppC_lipoprotein-like"/>
    <property type="match status" value="1"/>
</dbReference>
<accession>A0A7G9QQN4</accession>
<protein>
    <submittedName>
        <fullName evidence="3">Penicillin-binding protein activator</fullName>
    </submittedName>
</protein>
<keyword evidence="4" id="KW-1185">Reference proteome</keyword>
<dbReference type="RefSeq" id="WP_187569427.1">
    <property type="nucleotide sequence ID" value="NZ_CP060711.1"/>
</dbReference>
<evidence type="ECO:0000256" key="1">
    <source>
        <dbReference type="ARBA" id="ARBA00023136"/>
    </source>
</evidence>
<feature type="signal peptide" evidence="2">
    <location>
        <begin position="1"/>
        <end position="18"/>
    </location>
</feature>
<sequence>MRSVVLVLLLALAGCASTEVQKPAPLAYAAATVQAQALASGHAALSGQARRDNADAIERLLAQLDDATLARDAARLPAGDPLYNFAGRALQRRGLPLPHAFDRGDASFGAADRPAADRDGYRPPLKVGVLLPLSGAQAAAAAAVRDGYLAGYYGETRRRPALRFYDTAAGAKPALARAAADGNDFVVGPLAREEADALFAAGEPPVPMLALNRGSRTPPSGSAAFSLSPEDEGISLAQHLIDERHRKRVLLIAGGEDTQRRTADAARAQLESRGVKIVARLGVSEQMTDALRQLAQTDAPDAVLLVLKGPQARSVAPQLAAAGLGGVDRLASSQIVSGTGKPAEDMALDGIVFPTEPWLIQRVDGLPPQASAAARVNTAKGPAARLFAFGFDAWRLTAHLEQLALAPNASIAGATGRLSLDGFGNVLRRPGWSRFAGGEPVPLADGAR</sequence>
<dbReference type="PANTHER" id="PTHR38038">
    <property type="entry name" value="PENICILLIN-BINDING PROTEIN ACTIVATOR LPOA"/>
    <property type="match status" value="1"/>
</dbReference>
<gene>
    <name evidence="3" type="ORF">H9L17_10625</name>
</gene>
<evidence type="ECO:0000256" key="2">
    <source>
        <dbReference type="SAM" id="SignalP"/>
    </source>
</evidence>
<dbReference type="GO" id="GO:0030234">
    <property type="term" value="F:enzyme regulator activity"/>
    <property type="evidence" value="ECO:0007669"/>
    <property type="project" value="TreeGrafter"/>
</dbReference>
<dbReference type="InterPro" id="IPR007443">
    <property type="entry name" value="LpoA"/>
</dbReference>
<evidence type="ECO:0000313" key="3">
    <source>
        <dbReference type="EMBL" id="QNN45659.1"/>
    </source>
</evidence>
<evidence type="ECO:0000313" key="4">
    <source>
        <dbReference type="Proteomes" id="UP000515977"/>
    </source>
</evidence>
<organism evidence="3 4">
    <name type="scientific">Thermomonas brevis</name>
    <dbReference type="NCBI Taxonomy" id="215691"/>
    <lineage>
        <taxon>Bacteria</taxon>
        <taxon>Pseudomonadati</taxon>
        <taxon>Pseudomonadota</taxon>
        <taxon>Gammaproteobacteria</taxon>
        <taxon>Lysobacterales</taxon>
        <taxon>Lysobacteraceae</taxon>
        <taxon>Thermomonas</taxon>
    </lineage>
</organism>
<dbReference type="GO" id="GO:0031241">
    <property type="term" value="C:periplasmic side of cell outer membrane"/>
    <property type="evidence" value="ECO:0007669"/>
    <property type="project" value="TreeGrafter"/>
</dbReference>
<dbReference type="PANTHER" id="PTHR38038:SF1">
    <property type="entry name" value="PENICILLIN-BINDING PROTEIN ACTIVATOR LPOA"/>
    <property type="match status" value="1"/>
</dbReference>
<dbReference type="KEGG" id="tbv:H9L17_10625"/>
<keyword evidence="2" id="KW-0732">Signal</keyword>
<dbReference type="Gene3D" id="3.40.50.2300">
    <property type="match status" value="2"/>
</dbReference>
<dbReference type="EMBL" id="CP060711">
    <property type="protein sequence ID" value="QNN45659.1"/>
    <property type="molecule type" value="Genomic_DNA"/>
</dbReference>
<dbReference type="Proteomes" id="UP000515977">
    <property type="component" value="Chromosome"/>
</dbReference>
<keyword evidence="1" id="KW-0472">Membrane</keyword>
<reference evidence="3 4" key="1">
    <citation type="submission" date="2020-08" db="EMBL/GenBank/DDBJ databases">
        <title>Genome sequence of Thermomonas brevis KACC 16975T.</title>
        <authorList>
            <person name="Hyun D.-W."/>
            <person name="Bae J.-W."/>
        </authorList>
    </citation>
    <scope>NUCLEOTIDE SEQUENCE [LARGE SCALE GENOMIC DNA]</scope>
    <source>
        <strain evidence="3 4">KACC 16975</strain>
    </source>
</reference>
<name>A0A7G9QQN4_9GAMM</name>
<dbReference type="InterPro" id="IPR028082">
    <property type="entry name" value="Peripla_BP_I"/>
</dbReference>
<dbReference type="Pfam" id="PF04348">
    <property type="entry name" value="LppC"/>
    <property type="match status" value="1"/>
</dbReference>
<dbReference type="AlphaFoldDB" id="A0A7G9QQN4"/>
<feature type="chain" id="PRO_5028959951" evidence="2">
    <location>
        <begin position="19"/>
        <end position="448"/>
    </location>
</feature>
<dbReference type="PROSITE" id="PS51257">
    <property type="entry name" value="PROKAR_LIPOPROTEIN"/>
    <property type="match status" value="1"/>
</dbReference>
<dbReference type="GO" id="GO:0009252">
    <property type="term" value="P:peptidoglycan biosynthetic process"/>
    <property type="evidence" value="ECO:0007669"/>
    <property type="project" value="TreeGrafter"/>
</dbReference>
<proteinExistence type="predicted"/>
<dbReference type="SUPFAM" id="SSF53822">
    <property type="entry name" value="Periplasmic binding protein-like I"/>
    <property type="match status" value="1"/>
</dbReference>